<dbReference type="Proteomes" id="UP000356253">
    <property type="component" value="Unassembled WGS sequence"/>
</dbReference>
<keyword evidence="1" id="KW-0032">Aminotransferase</keyword>
<accession>A0AC61YDZ8</accession>
<proteinExistence type="predicted"/>
<keyword evidence="2" id="KW-1185">Reference proteome</keyword>
<evidence type="ECO:0000313" key="2">
    <source>
        <dbReference type="Proteomes" id="UP000356253"/>
    </source>
</evidence>
<protein>
    <submittedName>
        <fullName evidence="1">Adenosylmethionine-8-amino-7-oxononanoate aminotransferase</fullName>
        <ecNumber evidence="1">2.6.1.62</ecNumber>
    </submittedName>
</protein>
<comment type="caution">
    <text evidence="1">The sequence shown here is derived from an EMBL/GenBank/DDBJ whole genome shotgun (WGS) entry which is preliminary data.</text>
</comment>
<dbReference type="EC" id="2.6.1.62" evidence="1"/>
<keyword evidence="1" id="KW-0808">Transferase</keyword>
<organism evidence="1 2">
    <name type="scientific">Mesonia oceanica</name>
    <dbReference type="NCBI Taxonomy" id="2687242"/>
    <lineage>
        <taxon>Bacteria</taxon>
        <taxon>Pseudomonadati</taxon>
        <taxon>Bacteroidota</taxon>
        <taxon>Flavobacteriia</taxon>
        <taxon>Flavobacteriales</taxon>
        <taxon>Flavobacteriaceae</taxon>
        <taxon>Mesonia</taxon>
    </lineage>
</organism>
<reference evidence="1" key="1">
    <citation type="submission" date="2019-09" db="EMBL/GenBank/DDBJ databases">
        <authorList>
            <person name="Rodrigo-Torres L."/>
            <person name="Arahal R. D."/>
            <person name="Lucena T."/>
        </authorList>
    </citation>
    <scope>NUCLEOTIDE SEQUENCE</scope>
    <source>
        <strain evidence="1">ISS653</strain>
    </source>
</reference>
<gene>
    <name evidence="1" type="primary">bioA</name>
    <name evidence="1" type="ORF">FVB9532_03129</name>
</gene>
<name>A0AC61YDZ8_9FLAO</name>
<sequence length="427" mass="48108">MSNLIEKDQQYIWHPLTQHKLKKKMLPIKKAKGVILTDENGKEYIDGISSWYTAVYGHCNEYILQKVTEQMQQLDQVVFSGFTHEPAIQLAEALVNILPEGQQKIFFNDNGSTATEIGIKMALQYHYNQQNNRKVMLAFEEGFHGDTFGAMSVSDLSVYNGAFQEHFIAVKRIPVPNGENTQEILSQLEEIHQQSPLAGFIYEPLVQGAAAMKMHHEEGLEEILKFCKSKDIILVADEVMTGFGKTGKNFASAYLQTQPDIVCMSKALTAGLLPMGATSCTQKVFDAFYDDNIAKGLFHGHTYTANPLACSAALAGIKLLTSPEMQQNIQQIHQHHLAFNEQVKNHPLVANTRCKGTIFALDLSVEMSRYGNLRDKIYNYFMSKGIYLRPLGKTIYIACPYVISKSQLHRIYEAILNLLDELREDVC</sequence>
<dbReference type="EMBL" id="CABVMM010000013">
    <property type="protein sequence ID" value="VVV01835.1"/>
    <property type="molecule type" value="Genomic_DNA"/>
</dbReference>
<evidence type="ECO:0000313" key="1">
    <source>
        <dbReference type="EMBL" id="VVV01835.1"/>
    </source>
</evidence>